<keyword evidence="1" id="KW-0472">Membrane</keyword>
<accession>A0ABU6VGV0</accession>
<keyword evidence="3" id="KW-1185">Reference proteome</keyword>
<evidence type="ECO:0000313" key="3">
    <source>
        <dbReference type="Proteomes" id="UP001341840"/>
    </source>
</evidence>
<comment type="caution">
    <text evidence="2">The sequence shown here is derived from an EMBL/GenBank/DDBJ whole genome shotgun (WGS) entry which is preliminary data.</text>
</comment>
<protein>
    <submittedName>
        <fullName evidence="2">Uncharacterized protein</fullName>
    </submittedName>
</protein>
<dbReference type="Proteomes" id="UP001341840">
    <property type="component" value="Unassembled WGS sequence"/>
</dbReference>
<keyword evidence="1" id="KW-0812">Transmembrane</keyword>
<gene>
    <name evidence="2" type="ORF">PIB30_044377</name>
</gene>
<keyword evidence="1" id="KW-1133">Transmembrane helix</keyword>
<organism evidence="2 3">
    <name type="scientific">Stylosanthes scabra</name>
    <dbReference type="NCBI Taxonomy" id="79078"/>
    <lineage>
        <taxon>Eukaryota</taxon>
        <taxon>Viridiplantae</taxon>
        <taxon>Streptophyta</taxon>
        <taxon>Embryophyta</taxon>
        <taxon>Tracheophyta</taxon>
        <taxon>Spermatophyta</taxon>
        <taxon>Magnoliopsida</taxon>
        <taxon>eudicotyledons</taxon>
        <taxon>Gunneridae</taxon>
        <taxon>Pentapetalae</taxon>
        <taxon>rosids</taxon>
        <taxon>fabids</taxon>
        <taxon>Fabales</taxon>
        <taxon>Fabaceae</taxon>
        <taxon>Papilionoideae</taxon>
        <taxon>50 kb inversion clade</taxon>
        <taxon>dalbergioids sensu lato</taxon>
        <taxon>Dalbergieae</taxon>
        <taxon>Pterocarpus clade</taxon>
        <taxon>Stylosanthes</taxon>
    </lineage>
</organism>
<evidence type="ECO:0000313" key="2">
    <source>
        <dbReference type="EMBL" id="MED6171823.1"/>
    </source>
</evidence>
<feature type="transmembrane region" description="Helical" evidence="1">
    <location>
        <begin position="12"/>
        <end position="30"/>
    </location>
</feature>
<dbReference type="EMBL" id="JASCZI010151299">
    <property type="protein sequence ID" value="MED6171823.1"/>
    <property type="molecule type" value="Genomic_DNA"/>
</dbReference>
<sequence>MILLIASLIEHILLLNTLSFLMFHVTYIIAKKQLSQLVAFFFSIFCPIQASKQLFVLPGHIHLIPHLSRAVHHSFRAKSQSKNRWYTSSSFPTVESAFHLLNDWSQGFNPLRICTKLDSKVFDRKRNSLALQQSTYLICLLIIAIQPNYRRFFKVDLQSRSDLKAFQHYFTADNDLRETCSTLSDIDPQIYQSIMHELTPYQSYCSFAPVPCVLSPN</sequence>
<name>A0ABU6VGV0_9FABA</name>
<reference evidence="2 3" key="1">
    <citation type="journal article" date="2023" name="Plants (Basel)">
        <title>Bridging the Gap: Combining Genomics and Transcriptomics Approaches to Understand Stylosanthes scabra, an Orphan Legume from the Brazilian Caatinga.</title>
        <authorList>
            <person name="Ferreira-Neto J.R.C."/>
            <person name="da Silva M.D."/>
            <person name="Binneck E."/>
            <person name="de Melo N.F."/>
            <person name="da Silva R.H."/>
            <person name="de Melo A.L.T.M."/>
            <person name="Pandolfi V."/>
            <person name="Bustamante F.O."/>
            <person name="Brasileiro-Vidal A.C."/>
            <person name="Benko-Iseppon A.M."/>
        </authorList>
    </citation>
    <scope>NUCLEOTIDE SEQUENCE [LARGE SCALE GENOMIC DNA]</scope>
    <source>
        <tissue evidence="2">Leaves</tissue>
    </source>
</reference>
<evidence type="ECO:0000256" key="1">
    <source>
        <dbReference type="SAM" id="Phobius"/>
    </source>
</evidence>
<proteinExistence type="predicted"/>